<protein>
    <submittedName>
        <fullName evidence="1">30S ribosomal protein S1</fullName>
    </submittedName>
</protein>
<keyword evidence="1" id="KW-0687">Ribonucleoprotein</keyword>
<name>A0AC61QHP1_9BACT</name>
<reference evidence="1" key="1">
    <citation type="submission" date="2019-03" db="EMBL/GenBank/DDBJ databases">
        <title>Candidatus Syntrophosphaera thermopropionivorans: a novel player in syntrophic propionate oxidation during anaerobic digestion.</title>
        <authorList>
            <person name="Dyksma S."/>
        </authorList>
    </citation>
    <scope>NUCLEOTIDE SEQUENCE</scope>
    <source>
        <strain evidence="1">W5</strain>
    </source>
</reference>
<dbReference type="EMBL" id="SMOG01000034">
    <property type="protein sequence ID" value="TDF72476.1"/>
    <property type="molecule type" value="Genomic_DNA"/>
</dbReference>
<gene>
    <name evidence="1" type="ORF">E0946_06835</name>
</gene>
<evidence type="ECO:0000313" key="2">
    <source>
        <dbReference type="Proteomes" id="UP000294588"/>
    </source>
</evidence>
<feature type="non-terminal residue" evidence="1">
    <location>
        <position position="601"/>
    </location>
</feature>
<proteinExistence type="predicted"/>
<organism evidence="1 2">
    <name type="scientific">Candidatus Syntrophosphaera thermopropionivorans</name>
    <dbReference type="NCBI Taxonomy" id="2593015"/>
    <lineage>
        <taxon>Bacteria</taxon>
        <taxon>Pseudomonadati</taxon>
        <taxon>Candidatus Cloacimonadota</taxon>
        <taxon>Candidatus Cloacimonadia</taxon>
        <taxon>Candidatus Cloacimonadales</taxon>
        <taxon>Candidatus Cloacimonadaceae</taxon>
        <taxon>Candidatus Syntrophosphaera</taxon>
    </lineage>
</organism>
<dbReference type="Proteomes" id="UP000294588">
    <property type="component" value="Unassembled WGS sequence"/>
</dbReference>
<evidence type="ECO:0000313" key="1">
    <source>
        <dbReference type="EMBL" id="TDF72476.1"/>
    </source>
</evidence>
<keyword evidence="1" id="KW-0689">Ribosomal protein</keyword>
<accession>A0AC61QHP1</accession>
<sequence length="601" mass="67603">MSESFESPADSVPEESTETNLTNEEEEKSNLKIDYSPPIPDLELNQDIPITTTTSPSNEETDQLNQELLQGIDETIPQFKRGDIIEGTVVGINDQEVVVDVGFKNDGFIPINEFEFSEVPKIGSKIKVLIEGAPNQDNRIPLSKKKADFLINIEQIKKAAEEGKTVNGTINRRIKGGMIVNIMGIEAFLPGSQISNKSVPILDQFIGKEMSFKVLRIDENTHNIILSHKEVLEEEANQRRRELLSQIEVGMELDGEVKNITEYGAFIDLGGIDGLLHKSDMSWGTLNHPSEMLNIGDKVKVKVIKFDPENERISLGLKQLVPHPWEHVEIKYPEGSKVSGKVVSVQRFGAFVELEPGVEGLVHVSEMSWTKKIMDARKVLKVGDNIDAIVLEVDKDNHRISLGMRQMEPNPWLYIEDHYPIGSVITRPIKSLTPFGAFVEIEDGIDGLIHISDISWTKRIYHPREVFRKGQEVEAVVLSIDRALHRIALGVKQLHPDPWEKLAEAIPVNTEVKGKISKLIPKGVLVDIKVGEDEVEGFVPLSHLAIPKLENTEDAFYVGEELPLKVIELDMENRRLVLSVNAFFFSRDPRLQEEYIALHEQ</sequence>
<keyword evidence="2" id="KW-1185">Reference proteome</keyword>
<comment type="caution">
    <text evidence="1">The sequence shown here is derived from an EMBL/GenBank/DDBJ whole genome shotgun (WGS) entry which is preliminary data.</text>
</comment>